<dbReference type="PANTHER" id="PTHR30337:SF0">
    <property type="entry name" value="NUCLEASE SBCCD SUBUNIT D"/>
    <property type="match status" value="1"/>
</dbReference>
<dbReference type="Proteomes" id="UP000823963">
    <property type="component" value="Unassembled WGS sequence"/>
</dbReference>
<evidence type="ECO:0000259" key="9">
    <source>
        <dbReference type="Pfam" id="PF12320"/>
    </source>
</evidence>
<evidence type="ECO:0000313" key="10">
    <source>
        <dbReference type="EMBL" id="HIX02466.1"/>
    </source>
</evidence>
<proteinExistence type="inferred from homology"/>
<dbReference type="AlphaFoldDB" id="A0A9D1UXW5"/>
<evidence type="ECO:0000256" key="7">
    <source>
        <dbReference type="RuleBase" id="RU363069"/>
    </source>
</evidence>
<dbReference type="InterPro" id="IPR004843">
    <property type="entry name" value="Calcineurin-like_PHP"/>
</dbReference>
<gene>
    <name evidence="7" type="primary">sbcD</name>
    <name evidence="10" type="ORF">H9861_06910</name>
</gene>
<dbReference type="InterPro" id="IPR050535">
    <property type="entry name" value="DNA_Repair-Maintenance_Comp"/>
</dbReference>
<dbReference type="CDD" id="cd00840">
    <property type="entry name" value="MPP_Mre11_N"/>
    <property type="match status" value="1"/>
</dbReference>
<evidence type="ECO:0000259" key="8">
    <source>
        <dbReference type="Pfam" id="PF00149"/>
    </source>
</evidence>
<dbReference type="Pfam" id="PF12320">
    <property type="entry name" value="SbcD_C"/>
    <property type="match status" value="1"/>
</dbReference>
<comment type="function">
    <text evidence="7">SbcCD cleaves DNA hairpin structures. These structures can inhibit DNA replication and are intermediates in certain DNA recombination reactions. The complex acts as a 3'-&gt;5' double strand exonuclease that can open hairpins. It also has a 5' single-strand endonuclease activity.</text>
</comment>
<keyword evidence="7" id="KW-0235">DNA replication</keyword>
<dbReference type="InterPro" id="IPR029052">
    <property type="entry name" value="Metallo-depent_PP-like"/>
</dbReference>
<reference evidence="10" key="1">
    <citation type="journal article" date="2021" name="PeerJ">
        <title>Extensive microbial diversity within the chicken gut microbiome revealed by metagenomics and culture.</title>
        <authorList>
            <person name="Gilroy R."/>
            <person name="Ravi A."/>
            <person name="Getino M."/>
            <person name="Pursley I."/>
            <person name="Horton D.L."/>
            <person name="Alikhan N.F."/>
            <person name="Baker D."/>
            <person name="Gharbi K."/>
            <person name="Hall N."/>
            <person name="Watson M."/>
            <person name="Adriaenssens E.M."/>
            <person name="Foster-Nyarko E."/>
            <person name="Jarju S."/>
            <person name="Secka A."/>
            <person name="Antonio M."/>
            <person name="Oren A."/>
            <person name="Chaudhuri R.R."/>
            <person name="La Ragione R."/>
            <person name="Hildebrand F."/>
            <person name="Pallen M.J."/>
        </authorList>
    </citation>
    <scope>NUCLEOTIDE SEQUENCE</scope>
    <source>
        <strain evidence="10">6627</strain>
    </source>
</reference>
<comment type="similarity">
    <text evidence="1 7">Belongs to the SbcD family.</text>
</comment>
<keyword evidence="5 7" id="KW-0378">Hydrolase</keyword>
<dbReference type="GO" id="GO:0006260">
    <property type="term" value="P:DNA replication"/>
    <property type="evidence" value="ECO:0007669"/>
    <property type="project" value="UniProtKB-KW"/>
</dbReference>
<name>A0A9D1UXW5_9LACO</name>
<evidence type="ECO:0000256" key="6">
    <source>
        <dbReference type="ARBA" id="ARBA00022839"/>
    </source>
</evidence>
<dbReference type="EMBL" id="DXFP01000066">
    <property type="protein sequence ID" value="HIX02466.1"/>
    <property type="molecule type" value="Genomic_DNA"/>
</dbReference>
<keyword evidence="7" id="KW-0255">Endonuclease</keyword>
<evidence type="ECO:0000256" key="2">
    <source>
        <dbReference type="ARBA" id="ARBA00011322"/>
    </source>
</evidence>
<evidence type="ECO:0000256" key="3">
    <source>
        <dbReference type="ARBA" id="ARBA00013365"/>
    </source>
</evidence>
<evidence type="ECO:0000256" key="4">
    <source>
        <dbReference type="ARBA" id="ARBA00022722"/>
    </source>
</evidence>
<feature type="domain" description="Nuclease SbcCD subunit D C-terminal" evidence="9">
    <location>
        <begin position="265"/>
        <end position="351"/>
    </location>
</feature>
<evidence type="ECO:0000313" key="11">
    <source>
        <dbReference type="Proteomes" id="UP000823963"/>
    </source>
</evidence>
<protein>
    <recommendedName>
        <fullName evidence="3 7">Nuclease SbcCD subunit D</fullName>
    </recommendedName>
</protein>
<comment type="caution">
    <text evidence="10">The sequence shown here is derived from an EMBL/GenBank/DDBJ whole genome shotgun (WGS) entry which is preliminary data.</text>
</comment>
<dbReference type="SUPFAM" id="SSF56300">
    <property type="entry name" value="Metallo-dependent phosphatases"/>
    <property type="match status" value="1"/>
</dbReference>
<dbReference type="GO" id="GO:0008408">
    <property type="term" value="F:3'-5' exonuclease activity"/>
    <property type="evidence" value="ECO:0007669"/>
    <property type="project" value="InterPro"/>
</dbReference>
<dbReference type="InterPro" id="IPR004593">
    <property type="entry name" value="SbcD"/>
</dbReference>
<comment type="subunit">
    <text evidence="2 7">Heterodimer of SbcC and SbcD.</text>
</comment>
<dbReference type="InterPro" id="IPR041796">
    <property type="entry name" value="Mre11_N"/>
</dbReference>
<dbReference type="NCBIfam" id="TIGR00619">
    <property type="entry name" value="sbcd"/>
    <property type="match status" value="1"/>
</dbReference>
<dbReference type="Gene3D" id="3.60.21.10">
    <property type="match status" value="1"/>
</dbReference>
<sequence>MKFLHTADWHIGKKLHDFSLFDEQWDAFNQIEKIALQEKVDAIVIAGDLYDRSVPSEEAVKTLNQMLIQLNLKDHFPILAINGNHDSAVRLDNGSDWFKAANFNLVTKLKDAFTPIVIQDTQFFLLPYFELPTAREYFNDSEIHTLETAMRKVIDKMQTKFDPELHHVLVAHYFAAGSSHTDSETKVEVGGLDAVPLDLMERFDYVALGHLHSRNALHHPTIQYSGSPVKFSVSEAHDEKGVWIVDTDLPVDKMAQWKPLTQLNDIQILQTDFATLTTSDFYQKIPDDDFVAVELTDQQIIPNVMNRLREYYPRIISFKRQNGRMEIEQEKRREIKQQSPIELLQDFFEDTTGHGLSTAQLKFASEILTKVERSDE</sequence>
<evidence type="ECO:0000256" key="1">
    <source>
        <dbReference type="ARBA" id="ARBA00010555"/>
    </source>
</evidence>
<keyword evidence="6 7" id="KW-0269">Exonuclease</keyword>
<dbReference type="GO" id="GO:0004519">
    <property type="term" value="F:endonuclease activity"/>
    <property type="evidence" value="ECO:0007669"/>
    <property type="project" value="UniProtKB-KW"/>
</dbReference>
<evidence type="ECO:0000256" key="5">
    <source>
        <dbReference type="ARBA" id="ARBA00022801"/>
    </source>
</evidence>
<keyword evidence="4 7" id="KW-0540">Nuclease</keyword>
<reference evidence="10" key="2">
    <citation type="submission" date="2021-04" db="EMBL/GenBank/DDBJ databases">
        <authorList>
            <person name="Gilroy R."/>
        </authorList>
    </citation>
    <scope>NUCLEOTIDE SEQUENCE</scope>
    <source>
        <strain evidence="10">6627</strain>
    </source>
</reference>
<organism evidence="10 11">
    <name type="scientific">Candidatus Ligilactobacillus excrementigallinarum</name>
    <dbReference type="NCBI Taxonomy" id="2838641"/>
    <lineage>
        <taxon>Bacteria</taxon>
        <taxon>Bacillati</taxon>
        <taxon>Bacillota</taxon>
        <taxon>Bacilli</taxon>
        <taxon>Lactobacillales</taxon>
        <taxon>Lactobacillaceae</taxon>
        <taxon>Ligilactobacillus</taxon>
    </lineage>
</organism>
<keyword evidence="7" id="KW-0233">DNA recombination</keyword>
<accession>A0A9D1UXW5</accession>
<feature type="domain" description="Calcineurin-like phosphoesterase" evidence="8">
    <location>
        <begin position="1"/>
        <end position="213"/>
    </location>
</feature>
<dbReference type="Pfam" id="PF00149">
    <property type="entry name" value="Metallophos"/>
    <property type="match status" value="1"/>
</dbReference>
<dbReference type="InterPro" id="IPR026843">
    <property type="entry name" value="SbcD_C"/>
</dbReference>
<dbReference type="PANTHER" id="PTHR30337">
    <property type="entry name" value="COMPONENT OF ATP-DEPENDENT DSDNA EXONUCLEASE"/>
    <property type="match status" value="1"/>
</dbReference>
<dbReference type="GO" id="GO:0006310">
    <property type="term" value="P:DNA recombination"/>
    <property type="evidence" value="ECO:0007669"/>
    <property type="project" value="UniProtKB-KW"/>
</dbReference>